<dbReference type="AlphaFoldDB" id="A0A444Y5M7"/>
<comment type="caution">
    <text evidence="3">The sequence shown here is derived from an EMBL/GenBank/DDBJ whole genome shotgun (WGS) entry which is preliminary data.</text>
</comment>
<feature type="region of interest" description="Disordered" evidence="1">
    <location>
        <begin position="204"/>
        <end position="312"/>
    </location>
</feature>
<proteinExistence type="predicted"/>
<feature type="compositionally biased region" description="Polar residues" evidence="1">
    <location>
        <begin position="301"/>
        <end position="312"/>
    </location>
</feature>
<reference evidence="3 4" key="1">
    <citation type="submission" date="2019-01" db="EMBL/GenBank/DDBJ databases">
        <title>Sequencing of cultivated peanut Arachis hypogaea provides insights into genome evolution and oil improvement.</title>
        <authorList>
            <person name="Chen X."/>
        </authorList>
    </citation>
    <scope>NUCLEOTIDE SEQUENCE [LARGE SCALE GENOMIC DNA]</scope>
    <source>
        <strain evidence="4">cv. Fuhuasheng</strain>
        <tissue evidence="3">Leaves</tissue>
    </source>
</reference>
<dbReference type="PANTHER" id="PTHR46033:SF8">
    <property type="entry name" value="PROTEIN MAINTENANCE OF MERISTEMS-LIKE"/>
    <property type="match status" value="1"/>
</dbReference>
<gene>
    <name evidence="3" type="ORF">Ahy_B08g093238</name>
</gene>
<name>A0A444Y5M7_ARAHY</name>
<feature type="domain" description="Aminotransferase-like plant mobile" evidence="2">
    <location>
        <begin position="14"/>
        <end position="153"/>
    </location>
</feature>
<accession>A0A444Y5M7</accession>
<dbReference type="PANTHER" id="PTHR46033">
    <property type="entry name" value="PROTEIN MAIN-LIKE 2"/>
    <property type="match status" value="1"/>
</dbReference>
<dbReference type="Pfam" id="PF10536">
    <property type="entry name" value="PMD"/>
    <property type="match status" value="1"/>
</dbReference>
<dbReference type="GO" id="GO:0010073">
    <property type="term" value="P:meristem maintenance"/>
    <property type="evidence" value="ECO:0007669"/>
    <property type="project" value="InterPro"/>
</dbReference>
<protein>
    <recommendedName>
        <fullName evidence="2">Aminotransferase-like plant mobile domain-containing protein</fullName>
    </recommendedName>
</protein>
<dbReference type="InterPro" id="IPR019557">
    <property type="entry name" value="AminoTfrase-like_pln_mobile"/>
</dbReference>
<dbReference type="EMBL" id="SDMP01000018">
    <property type="protein sequence ID" value="RYQ97217.1"/>
    <property type="molecule type" value="Genomic_DNA"/>
</dbReference>
<dbReference type="Proteomes" id="UP000289738">
    <property type="component" value="Chromosome B08"/>
</dbReference>
<feature type="compositionally biased region" description="Basic and acidic residues" evidence="1">
    <location>
        <begin position="269"/>
        <end position="285"/>
    </location>
</feature>
<evidence type="ECO:0000313" key="4">
    <source>
        <dbReference type="Proteomes" id="UP000289738"/>
    </source>
</evidence>
<feature type="compositionally biased region" description="Pro residues" evidence="1">
    <location>
        <begin position="286"/>
        <end position="295"/>
    </location>
</feature>
<dbReference type="InterPro" id="IPR044824">
    <property type="entry name" value="MAIN-like"/>
</dbReference>
<evidence type="ECO:0000259" key="2">
    <source>
        <dbReference type="Pfam" id="PF10536"/>
    </source>
</evidence>
<feature type="compositionally biased region" description="Basic and acidic residues" evidence="1">
    <location>
        <begin position="238"/>
        <end position="250"/>
    </location>
</feature>
<evidence type="ECO:0000313" key="3">
    <source>
        <dbReference type="EMBL" id="RYQ97217.1"/>
    </source>
</evidence>
<keyword evidence="4" id="KW-1185">Reference proteome</keyword>
<organism evidence="3 4">
    <name type="scientific">Arachis hypogaea</name>
    <name type="common">Peanut</name>
    <dbReference type="NCBI Taxonomy" id="3818"/>
    <lineage>
        <taxon>Eukaryota</taxon>
        <taxon>Viridiplantae</taxon>
        <taxon>Streptophyta</taxon>
        <taxon>Embryophyta</taxon>
        <taxon>Tracheophyta</taxon>
        <taxon>Spermatophyta</taxon>
        <taxon>Magnoliopsida</taxon>
        <taxon>eudicotyledons</taxon>
        <taxon>Gunneridae</taxon>
        <taxon>Pentapetalae</taxon>
        <taxon>rosids</taxon>
        <taxon>fabids</taxon>
        <taxon>Fabales</taxon>
        <taxon>Fabaceae</taxon>
        <taxon>Papilionoideae</taxon>
        <taxon>50 kb inversion clade</taxon>
        <taxon>dalbergioids sensu lato</taxon>
        <taxon>Dalbergieae</taxon>
        <taxon>Pterocarpus clade</taxon>
        <taxon>Arachis</taxon>
    </lineage>
</organism>
<evidence type="ECO:0000256" key="1">
    <source>
        <dbReference type="SAM" id="MobiDB-lite"/>
    </source>
</evidence>
<sequence length="312" mass="36714">MPQTDDPETLRQYPRCYIMLLIGEYLMTDKSNNLVHLHWLPLIRDFMECIAFLWGSAVLAWTYQSLSLAAQRGVTDIAGYTPLLMSWIYQRFPQWCPPDRRVYQYPLAARLVGLPQQSMDQHEARVLRWRVSLDRLHFDEFAWRVYDDPALQALCLPWFQEEEEWGTWLYLISTGRGEDVWWALKLKEWYDMWHQRFEPGRRITPRDNLALPCGVSDRRRRARDGRDDTRRPARRERGHRERQPGEPVRRERAHPRQVGVGVESDEEAEYAHQEEHGDIPQDREASPPPPPPPPSHGAWHSSGSDSTQPLGD</sequence>